<evidence type="ECO:0000313" key="7">
    <source>
        <dbReference type="Proteomes" id="UP001203423"/>
    </source>
</evidence>
<protein>
    <submittedName>
        <fullName evidence="6">FG-GAP-like repeat-containing protein</fullName>
    </submittedName>
</protein>
<dbReference type="Pfam" id="PF12256">
    <property type="entry name" value="TcdB_toxin_midN"/>
    <property type="match status" value="1"/>
</dbReference>
<dbReference type="Pfam" id="PF03534">
    <property type="entry name" value="SpvB"/>
    <property type="match status" value="1"/>
</dbReference>
<keyword evidence="7" id="KW-1185">Reference proteome</keyword>
<evidence type="ECO:0000256" key="3">
    <source>
        <dbReference type="ARBA" id="ARBA00022729"/>
    </source>
</evidence>
<comment type="caution">
    <text evidence="6">The sequence shown here is derived from an EMBL/GenBank/DDBJ whole genome shotgun (WGS) entry which is preliminary data.</text>
</comment>
<dbReference type="Pfam" id="PF13517">
    <property type="entry name" value="FG-GAP_3"/>
    <property type="match status" value="1"/>
</dbReference>
<keyword evidence="2" id="KW-0964">Secreted</keyword>
<dbReference type="InterPro" id="IPR003284">
    <property type="entry name" value="Sal_SpvB"/>
</dbReference>
<dbReference type="Gene3D" id="2.180.10.10">
    <property type="entry name" value="RHS repeat-associated core"/>
    <property type="match status" value="1"/>
</dbReference>
<keyword evidence="4" id="KW-0843">Virulence</keyword>
<evidence type="ECO:0000256" key="2">
    <source>
        <dbReference type="ARBA" id="ARBA00022525"/>
    </source>
</evidence>
<dbReference type="PANTHER" id="PTHR32305:SF15">
    <property type="entry name" value="PROTEIN RHSA-RELATED"/>
    <property type="match status" value="1"/>
</dbReference>
<evidence type="ECO:0000256" key="4">
    <source>
        <dbReference type="ARBA" id="ARBA00023026"/>
    </source>
</evidence>
<dbReference type="PANTHER" id="PTHR32305">
    <property type="match status" value="1"/>
</dbReference>
<dbReference type="SUPFAM" id="SSF69318">
    <property type="entry name" value="Integrin alpha N-terminal domain"/>
    <property type="match status" value="2"/>
</dbReference>
<keyword evidence="3" id="KW-0732">Signal</keyword>
<dbReference type="InterPro" id="IPR028994">
    <property type="entry name" value="Integrin_alpha_N"/>
</dbReference>
<evidence type="ECO:0000313" key="6">
    <source>
        <dbReference type="EMBL" id="MCL1125856.1"/>
    </source>
</evidence>
<proteinExistence type="predicted"/>
<dbReference type="Proteomes" id="UP001203423">
    <property type="component" value="Unassembled WGS sequence"/>
</dbReference>
<dbReference type="InterPro" id="IPR013517">
    <property type="entry name" value="FG-GAP"/>
</dbReference>
<sequence length="2263" mass="255021">MQTLRIILFSLLILLILSLYPVLSLATNHQDDLNYDIYQNQTDDLFIRIPPHFVLIAGEINIPLNITPKNGIFQLAYNPTTDNWSLIILSETEFNRLTLTPASHYILDFAELDGDGHLDLLIRSDDSTNDSFIVKQLTRTAQLNVYSQSRNNIDLSQTTQLTTTDINGDNIDDIIANNNGASITYLGSRSGQLVNTSATATYTQLGNIISTHQGQFKVSETGSASYYFPLQLPPATAGVIPNLGLAYNSQGGESILGIGWHLSGLSAINRCPKNIAVDGQIAGISFDHNDAYCYNGQRLLLNTGSSNQYHTEIDSFHSITAHPDNNNPSYFTLTTKNNETHYFGKAPALTSATDAYIERSGFASGTAAQVWALKAIIDSHGNYVRYDYHKDITKGSHYLSQVVYGGNHLLGKPTYNSVKFHYDDLSKSYISFSNGARLTHDKRLSKIQVKQDNDIYRSYGFTWSLTELPEERRYMTAIQECFDQNHQVCSPKTKFEFEHATRKTAGAHYALCTAASNGTVSCTAVSQCEPGAESNAEAWCQVSYQTADFAPFESGNANISIHDDSRFYTQILDFNGDGYADILFPKNNQWHYYTSHWDVNKVNSSTISEAWAKQYLSQYDTQRILSISNVQGKTQAISNASLGKKEYVKIIDLDGDGKQELLIPFENGHWHVISSDPSTGERRICETEPGTEHICFTTRVNYDFTYRSLGISSSQYANTIIADIDGDGLQDIVFKSGTDLHYYQNVGGNFSSPKAISLNFPSKSGGAILHQTFSQLSKFGNNTAMVDINADGLTDLILTVKKTTSNNGPCGPMYTGVVCPIAPSMQYSTQSSVSYKTYAFIASVNHHQITYTATNGTYLETDLSDLNVADFNGDGLTDVSYRLRKIWYYRLSKGNGSFTFRKALAGINATNNDIYSRHQFIDFNNDGRTDVLAATASRNYDLYLSAPSPNSESIHFAKRGMLPTGTHNDPNITSIRFADVDGDTKVDLLYSSGNSNSWKLHKATRANINEHVITRIIDSSGIKTDIAYAPLNSGIPLLNIESSQKPSVKSNYDYDDEPIGQEDGRDFLTPIAGMYLVSEIAQQTHNNHSILTQYAYGGPLTHKKGRGFLGFETIQITQPEHSLTTTTQYHQLHPFTGHIKNQHQRYQDFLLKQTHHTYSHTTSAKGGIQVKQLTIQEHQYNIDLSANGTTASNHKKVGETLTTNTHDNWHNLLSSQVLKKSSTGSLVHETFTTHRYSNSAYNAITPAALTLAYNHNQVASQSGPNLDAKQFSRLHTSQVKKTRYQHTANGQIDSQTRQTTLSYHPNGLLRESLINGLTTAYFYDKFGNKVAQQEYAKVNATQYQKRANYWFYDNRGQYIASKMNSSGEKEHYLYNGTSGNVATLGRIVSQTLTGPNKLATTQYFDIQGRTIEQFFANGNKTKIACSYCASCDKNYMTETSTRSNKPTKIRYIDRFGRERETKSKGFNGSWIVTTMAYNEQGQRTHISTPQFSSTSNHHHQSVYDKLGRVYRETLPSESNIISRQSKINGLTTTAIDENGYPSHYTYSPDGLLIQHENVEGQRIHYYYDAFNNQTKVTISAKNQAGSEQQQSQLFNVNPYGQTLNTNDPDKGIWAYQYNGFGEVIKQTNALGQNTLSGYDEMGRQSWREDNDRFICWYFTGHSNTHNVGKLNAVKQWAKPNTPDPQTHCSNTDLPEYSEQHHYDDFGRPKKINFKLDGTNYTTGYEYNAKGQLSRQYYPNNNGLFYINFYYNAYHYLYLQKDHQRRELRKIITMDAFGNITQQAFANGTQEVKTFNAKTGRINFINLTHGNQKVHQLSYGEYDKKGNLGNRAHSYYHQGLLNLAFNENFTYDTFNRLRTRQLSIGAGSLSPYGYSEQYQYDGFGNIKTRKGEISGSALITLAHYQYQQTSSAHRLKSAIVDGKGYSHFSYDNNGNILSDGHRQFTYYSFDKINTIQLNDSYSQYRYNPHQGMMARSDKRLDNDDQWKTYQTHYISNLYKKEQRYQDDTLEQTRHRYLLDNIIVERDEYPAHPSKENVLYQHSDHQGSNLTVTNQTGQVVEQYFYTAFGKPMKINNNKLANVTAPMARAYTDHEALPTLDIIHMGGRIYDPNLNRFLQADPSIQAPHNIQNYNRFSYVLNNPLRYTDPSGYNFFESVYRFLGKIDGREHSQKYVFQKNPSLANFTQTALTYIPVFGTLASAHFAFDRVYYASGSLRAAFKAGIISYVMAEASGSPEFSYEAIAILAIDNINPDVGRVGAIVVSGV</sequence>
<organism evidence="6 7">
    <name type="scientific">Shewanella surugensis</name>
    <dbReference type="NCBI Taxonomy" id="212020"/>
    <lineage>
        <taxon>Bacteria</taxon>
        <taxon>Pseudomonadati</taxon>
        <taxon>Pseudomonadota</taxon>
        <taxon>Gammaproteobacteria</taxon>
        <taxon>Alteromonadales</taxon>
        <taxon>Shewanellaceae</taxon>
        <taxon>Shewanella</taxon>
    </lineage>
</organism>
<reference evidence="6 7" key="1">
    <citation type="submission" date="2022-01" db="EMBL/GenBank/DDBJ databases">
        <title>Whole genome-based taxonomy of the Shewanellaceae.</title>
        <authorList>
            <person name="Martin-Rodriguez A.J."/>
        </authorList>
    </citation>
    <scope>NUCLEOTIDE SEQUENCE [LARGE SCALE GENOMIC DNA]</scope>
    <source>
        <strain evidence="6 7">DSM 17177</strain>
    </source>
</reference>
<dbReference type="NCBIfam" id="TIGR03696">
    <property type="entry name" value="Rhs_assc_core"/>
    <property type="match status" value="1"/>
</dbReference>
<dbReference type="InterPro" id="IPR050708">
    <property type="entry name" value="T6SS_VgrG/RHS"/>
</dbReference>
<dbReference type="EMBL" id="JAKIKS010000064">
    <property type="protein sequence ID" value="MCL1125856.1"/>
    <property type="molecule type" value="Genomic_DNA"/>
</dbReference>
<dbReference type="Gene3D" id="2.130.10.130">
    <property type="entry name" value="Integrin alpha, N-terminal"/>
    <property type="match status" value="1"/>
</dbReference>
<evidence type="ECO:0000259" key="5">
    <source>
        <dbReference type="Pfam" id="PF12256"/>
    </source>
</evidence>
<accession>A0ABT0LFC0</accession>
<name>A0ABT0LFC0_9GAMM</name>
<feature type="domain" description="Insecticide toxin TcdB middle/N-terminal" evidence="5">
    <location>
        <begin position="952"/>
        <end position="1136"/>
    </location>
</feature>
<dbReference type="RefSeq" id="WP_248941190.1">
    <property type="nucleotide sequence ID" value="NZ_JAKIKS010000064.1"/>
</dbReference>
<gene>
    <name evidence="6" type="ORF">L2764_15600</name>
</gene>
<comment type="subcellular location">
    <subcellularLocation>
        <location evidence="1">Secreted</location>
    </subcellularLocation>
</comment>
<dbReference type="InterPro" id="IPR022385">
    <property type="entry name" value="Rhs_assc_core"/>
</dbReference>
<evidence type="ECO:0000256" key="1">
    <source>
        <dbReference type="ARBA" id="ARBA00004613"/>
    </source>
</evidence>
<dbReference type="InterPro" id="IPR022045">
    <property type="entry name" value="TcdB_toxin_mid/N"/>
</dbReference>